<feature type="repeat" description="ANK" evidence="3">
    <location>
        <begin position="257"/>
        <end position="289"/>
    </location>
</feature>
<feature type="repeat" description="ANK" evidence="3">
    <location>
        <begin position="325"/>
        <end position="357"/>
    </location>
</feature>
<feature type="domain" description="Ubiquitin-like" evidence="4">
    <location>
        <begin position="32"/>
        <end position="67"/>
    </location>
</feature>
<comment type="caution">
    <text evidence="5">The sequence shown here is derived from an EMBL/GenBank/DDBJ whole genome shotgun (WGS) entry which is preliminary data.</text>
</comment>
<dbReference type="OrthoDB" id="539213at2759"/>
<feature type="repeat" description="ANK" evidence="3">
    <location>
        <begin position="189"/>
        <end position="221"/>
    </location>
</feature>
<keyword evidence="1" id="KW-0677">Repeat</keyword>
<dbReference type="InterPro" id="IPR000626">
    <property type="entry name" value="Ubiquitin-like_dom"/>
</dbReference>
<sequence>MLRVRMMSSGLEVASLSAEDFEDGTETSGGISVRRLKVYLSTLTGQPRFRQRLLQSGSILHDDTQLTLPMDLSLVLLSLCTPEAEKQSEIHRAIVDDDGAAMDSLLQHPFDPNLPVVEDVPCLCLAAEHGSLKSGQLLFEAKADVGGGATSWMPPLHSASRRGHGDFVRWLLESRADVGQTFTDGAARITTTALHVACARGHLDVLQALIDAGANVNMLPTGSSSLRPMMIACAGGQIEAARLLLQARAEVDCSSADGTTPLLCACERKKLDMVDFLLAAGVDMEKATFSDLFPLAVASILGHDEIVRSLVAAGANIARRWRSPDGMLPLHIACSSGHQETARVLIQAQADLNVKASGSTPLDMANAFGHHDVAAVIMEAMADLPRPKRRRTKGPP</sequence>
<keyword evidence="6" id="KW-1185">Reference proteome</keyword>
<keyword evidence="2 3" id="KW-0040">ANK repeat</keyword>
<protein>
    <submittedName>
        <fullName evidence="5">ANK1 protein</fullName>
    </submittedName>
</protein>
<dbReference type="Pfam" id="PF13637">
    <property type="entry name" value="Ank_4"/>
    <property type="match status" value="1"/>
</dbReference>
<dbReference type="Gene3D" id="1.25.40.20">
    <property type="entry name" value="Ankyrin repeat-containing domain"/>
    <property type="match status" value="2"/>
</dbReference>
<dbReference type="InterPro" id="IPR036770">
    <property type="entry name" value="Ankyrin_rpt-contain_sf"/>
</dbReference>
<dbReference type="PANTHER" id="PTHR24126:SF14">
    <property type="entry name" value="ANK_REP_REGION DOMAIN-CONTAINING PROTEIN"/>
    <property type="match status" value="1"/>
</dbReference>
<dbReference type="PROSITE" id="PS50088">
    <property type="entry name" value="ANK_REPEAT"/>
    <property type="match status" value="4"/>
</dbReference>
<organism evidence="5 6">
    <name type="scientific">Symbiodinium natans</name>
    <dbReference type="NCBI Taxonomy" id="878477"/>
    <lineage>
        <taxon>Eukaryota</taxon>
        <taxon>Sar</taxon>
        <taxon>Alveolata</taxon>
        <taxon>Dinophyceae</taxon>
        <taxon>Suessiales</taxon>
        <taxon>Symbiodiniaceae</taxon>
        <taxon>Symbiodinium</taxon>
    </lineage>
</organism>
<gene>
    <name evidence="5" type="primary">ANK1</name>
    <name evidence="5" type="ORF">SNAT2548_LOCUS30302</name>
</gene>
<evidence type="ECO:0000256" key="3">
    <source>
        <dbReference type="PROSITE-ProRule" id="PRU00023"/>
    </source>
</evidence>
<evidence type="ECO:0000256" key="2">
    <source>
        <dbReference type="ARBA" id="ARBA00023043"/>
    </source>
</evidence>
<dbReference type="PANTHER" id="PTHR24126">
    <property type="entry name" value="ANKYRIN REPEAT, PH AND SEC7 DOMAIN CONTAINING PROTEIN SECG-RELATED"/>
    <property type="match status" value="1"/>
</dbReference>
<dbReference type="SUPFAM" id="SSF48403">
    <property type="entry name" value="Ankyrin repeat"/>
    <property type="match status" value="1"/>
</dbReference>
<evidence type="ECO:0000256" key="1">
    <source>
        <dbReference type="ARBA" id="ARBA00022737"/>
    </source>
</evidence>
<evidence type="ECO:0000313" key="5">
    <source>
        <dbReference type="EMBL" id="CAE7540416.1"/>
    </source>
</evidence>
<reference evidence="5" key="1">
    <citation type="submission" date="2021-02" db="EMBL/GenBank/DDBJ databases">
        <authorList>
            <person name="Dougan E. K."/>
            <person name="Rhodes N."/>
            <person name="Thang M."/>
            <person name="Chan C."/>
        </authorList>
    </citation>
    <scope>NUCLEOTIDE SEQUENCE</scope>
</reference>
<dbReference type="EMBL" id="CAJNDS010002601">
    <property type="protein sequence ID" value="CAE7540416.1"/>
    <property type="molecule type" value="Genomic_DNA"/>
</dbReference>
<evidence type="ECO:0000259" key="4">
    <source>
        <dbReference type="PROSITE" id="PS50053"/>
    </source>
</evidence>
<dbReference type="PROSITE" id="PS50053">
    <property type="entry name" value="UBIQUITIN_2"/>
    <property type="match status" value="1"/>
</dbReference>
<dbReference type="AlphaFoldDB" id="A0A812TWG1"/>
<evidence type="ECO:0000313" key="6">
    <source>
        <dbReference type="Proteomes" id="UP000604046"/>
    </source>
</evidence>
<dbReference type="PROSITE" id="PS50297">
    <property type="entry name" value="ANK_REP_REGION"/>
    <property type="match status" value="4"/>
</dbReference>
<name>A0A812TWG1_9DINO</name>
<accession>A0A812TWG1</accession>
<dbReference type="InterPro" id="IPR002110">
    <property type="entry name" value="Ankyrin_rpt"/>
</dbReference>
<feature type="repeat" description="ANK" evidence="3">
    <location>
        <begin position="151"/>
        <end position="178"/>
    </location>
</feature>
<dbReference type="Pfam" id="PF12796">
    <property type="entry name" value="Ank_2"/>
    <property type="match status" value="2"/>
</dbReference>
<proteinExistence type="predicted"/>
<dbReference type="SMART" id="SM00248">
    <property type="entry name" value="ANK"/>
    <property type="match status" value="9"/>
</dbReference>
<dbReference type="Proteomes" id="UP000604046">
    <property type="component" value="Unassembled WGS sequence"/>
</dbReference>